<accession>A0A0C3ARF4</accession>
<evidence type="ECO:0000313" key="2">
    <source>
        <dbReference type="Proteomes" id="UP000054097"/>
    </source>
</evidence>
<gene>
    <name evidence="1" type="ORF">M408DRAFT_332849</name>
</gene>
<dbReference type="Proteomes" id="UP000054097">
    <property type="component" value="Unassembled WGS sequence"/>
</dbReference>
<reference evidence="1 2" key="1">
    <citation type="submission" date="2014-04" db="EMBL/GenBank/DDBJ databases">
        <authorList>
            <consortium name="DOE Joint Genome Institute"/>
            <person name="Kuo A."/>
            <person name="Zuccaro A."/>
            <person name="Kohler A."/>
            <person name="Nagy L.G."/>
            <person name="Floudas D."/>
            <person name="Copeland A."/>
            <person name="Barry K.W."/>
            <person name="Cichocki N."/>
            <person name="Veneault-Fourrey C."/>
            <person name="LaButti K."/>
            <person name="Lindquist E.A."/>
            <person name="Lipzen A."/>
            <person name="Lundell T."/>
            <person name="Morin E."/>
            <person name="Murat C."/>
            <person name="Sun H."/>
            <person name="Tunlid A."/>
            <person name="Henrissat B."/>
            <person name="Grigoriev I.V."/>
            <person name="Hibbett D.S."/>
            <person name="Martin F."/>
            <person name="Nordberg H.P."/>
            <person name="Cantor M.N."/>
            <person name="Hua S.X."/>
        </authorList>
    </citation>
    <scope>NUCLEOTIDE SEQUENCE [LARGE SCALE GENOMIC DNA]</scope>
    <source>
        <strain evidence="1 2">MAFF 305830</strain>
    </source>
</reference>
<protein>
    <submittedName>
        <fullName evidence="1">Uncharacterized protein</fullName>
    </submittedName>
</protein>
<keyword evidence="2" id="KW-1185">Reference proteome</keyword>
<dbReference type="AlphaFoldDB" id="A0A0C3ARF4"/>
<evidence type="ECO:0000313" key="1">
    <source>
        <dbReference type="EMBL" id="KIM22609.1"/>
    </source>
</evidence>
<proteinExistence type="predicted"/>
<reference evidence="2" key="2">
    <citation type="submission" date="2015-01" db="EMBL/GenBank/DDBJ databases">
        <title>Evolutionary Origins and Diversification of the Mycorrhizal Mutualists.</title>
        <authorList>
            <consortium name="DOE Joint Genome Institute"/>
            <consortium name="Mycorrhizal Genomics Consortium"/>
            <person name="Kohler A."/>
            <person name="Kuo A."/>
            <person name="Nagy L.G."/>
            <person name="Floudas D."/>
            <person name="Copeland A."/>
            <person name="Barry K.W."/>
            <person name="Cichocki N."/>
            <person name="Veneault-Fourrey C."/>
            <person name="LaButti K."/>
            <person name="Lindquist E.A."/>
            <person name="Lipzen A."/>
            <person name="Lundell T."/>
            <person name="Morin E."/>
            <person name="Murat C."/>
            <person name="Riley R."/>
            <person name="Ohm R."/>
            <person name="Sun H."/>
            <person name="Tunlid A."/>
            <person name="Henrissat B."/>
            <person name="Grigoriev I.V."/>
            <person name="Hibbett D.S."/>
            <person name="Martin F."/>
        </authorList>
    </citation>
    <scope>NUCLEOTIDE SEQUENCE [LARGE SCALE GENOMIC DNA]</scope>
    <source>
        <strain evidence="2">MAFF 305830</strain>
    </source>
</reference>
<name>A0A0C3ARF4_SERVB</name>
<dbReference type="HOGENOM" id="CLU_2980564_0_0_1"/>
<dbReference type="EMBL" id="KN824352">
    <property type="protein sequence ID" value="KIM22609.1"/>
    <property type="molecule type" value="Genomic_DNA"/>
</dbReference>
<organism evidence="1 2">
    <name type="scientific">Serendipita vermifera MAFF 305830</name>
    <dbReference type="NCBI Taxonomy" id="933852"/>
    <lineage>
        <taxon>Eukaryota</taxon>
        <taxon>Fungi</taxon>
        <taxon>Dikarya</taxon>
        <taxon>Basidiomycota</taxon>
        <taxon>Agaricomycotina</taxon>
        <taxon>Agaricomycetes</taxon>
        <taxon>Sebacinales</taxon>
        <taxon>Serendipitaceae</taxon>
        <taxon>Serendipita</taxon>
    </lineage>
</organism>
<sequence>MTFGIHSFRFTSMLDRIPAIYISVGFSDSSPPYPPAISMSTVSPSGSFLFTKLRACSE</sequence>